<evidence type="ECO:0000313" key="1">
    <source>
        <dbReference type="EMBL" id="GFR83834.1"/>
    </source>
</evidence>
<dbReference type="Proteomes" id="UP000762676">
    <property type="component" value="Unassembled WGS sequence"/>
</dbReference>
<gene>
    <name evidence="1" type="ORF">ElyMa_005984700</name>
</gene>
<reference evidence="1 2" key="1">
    <citation type="journal article" date="2021" name="Elife">
        <title>Chloroplast acquisition without the gene transfer in kleptoplastic sea slugs, Plakobranchus ocellatus.</title>
        <authorList>
            <person name="Maeda T."/>
            <person name="Takahashi S."/>
            <person name="Yoshida T."/>
            <person name="Shimamura S."/>
            <person name="Takaki Y."/>
            <person name="Nagai Y."/>
            <person name="Toyoda A."/>
            <person name="Suzuki Y."/>
            <person name="Arimoto A."/>
            <person name="Ishii H."/>
            <person name="Satoh N."/>
            <person name="Nishiyama T."/>
            <person name="Hasebe M."/>
            <person name="Maruyama T."/>
            <person name="Minagawa J."/>
            <person name="Obokata J."/>
            <person name="Shigenobu S."/>
        </authorList>
    </citation>
    <scope>NUCLEOTIDE SEQUENCE [LARGE SCALE GENOMIC DNA]</scope>
</reference>
<sequence>MDIVGPINQPSEAGHRFILTLIDYATREVPQESTHFAPFELLYGRTVRGPMHILRELWTKDIEEPEVKTSYEYVLNLRERLDDTLK</sequence>
<organism evidence="1 2">
    <name type="scientific">Elysia marginata</name>
    <dbReference type="NCBI Taxonomy" id="1093978"/>
    <lineage>
        <taxon>Eukaryota</taxon>
        <taxon>Metazoa</taxon>
        <taxon>Spiralia</taxon>
        <taxon>Lophotrochozoa</taxon>
        <taxon>Mollusca</taxon>
        <taxon>Gastropoda</taxon>
        <taxon>Heterobranchia</taxon>
        <taxon>Euthyneura</taxon>
        <taxon>Panpulmonata</taxon>
        <taxon>Sacoglossa</taxon>
        <taxon>Placobranchoidea</taxon>
        <taxon>Plakobranchidae</taxon>
        <taxon>Elysia</taxon>
    </lineage>
</organism>
<dbReference type="AlphaFoldDB" id="A0AAV4GF28"/>
<evidence type="ECO:0000313" key="2">
    <source>
        <dbReference type="Proteomes" id="UP000762676"/>
    </source>
</evidence>
<keyword evidence="2" id="KW-1185">Reference proteome</keyword>
<comment type="caution">
    <text evidence="1">The sequence shown here is derived from an EMBL/GenBank/DDBJ whole genome shotgun (WGS) entry which is preliminary data.</text>
</comment>
<protein>
    <submittedName>
        <fullName evidence="1">Zinc finger protein</fullName>
    </submittedName>
</protein>
<name>A0AAV4GF28_9GAST</name>
<dbReference type="EMBL" id="BMAT01012030">
    <property type="protein sequence ID" value="GFR83834.1"/>
    <property type="molecule type" value="Genomic_DNA"/>
</dbReference>
<accession>A0AAV4GF28</accession>
<proteinExistence type="predicted"/>